<evidence type="ECO:0000313" key="1">
    <source>
        <dbReference type="EMBL" id="AWO74427.1"/>
    </source>
</evidence>
<dbReference type="Proteomes" id="UP000246996">
    <property type="component" value="Chromosome"/>
</dbReference>
<protein>
    <submittedName>
        <fullName evidence="1">Uncharacterized protein</fullName>
    </submittedName>
</protein>
<organism evidence="1 2">
    <name type="scientific">Geobacillus thermoleovorans</name>
    <name type="common">Bacillus thermoleovorans</name>
    <dbReference type="NCBI Taxonomy" id="33941"/>
    <lineage>
        <taxon>Bacteria</taxon>
        <taxon>Bacillati</taxon>
        <taxon>Bacillota</taxon>
        <taxon>Bacilli</taxon>
        <taxon>Bacillales</taxon>
        <taxon>Anoxybacillaceae</taxon>
        <taxon>Geobacillus</taxon>
        <taxon>Geobacillus thermoleovorans group</taxon>
    </lineage>
</organism>
<gene>
    <name evidence="1" type="ORF">C1N76_07840</name>
</gene>
<name>A0A2Z3N6B5_GEOTH</name>
<evidence type="ECO:0000313" key="2">
    <source>
        <dbReference type="Proteomes" id="UP000246996"/>
    </source>
</evidence>
<sequence>MKRVSQKDRDTPFRFYICTMTISSTLYFVSILKTPFKTKNGAHLAFGIGFQRKVFQYIYG</sequence>
<proteinExistence type="predicted"/>
<dbReference type="EMBL" id="CP027303">
    <property type="protein sequence ID" value="AWO74427.1"/>
    <property type="molecule type" value="Genomic_DNA"/>
</dbReference>
<reference evidence="2" key="1">
    <citation type="submission" date="2018-02" db="EMBL/GenBank/DDBJ databases">
        <title>The complete genome of bacterial strain SGAirxxxx.</title>
        <authorList>
            <person name="Schuster S.C."/>
        </authorList>
    </citation>
    <scope>NUCLEOTIDE SEQUENCE [LARGE SCALE GENOMIC DNA]</scope>
    <source>
        <strain evidence="2">SGAir0734</strain>
    </source>
</reference>
<dbReference type="AlphaFoldDB" id="A0A2Z3N6B5"/>
<accession>A0A2Z3N6B5</accession>